<gene>
    <name evidence="1" type="ORF">P4826_00955</name>
</gene>
<evidence type="ECO:0000313" key="1">
    <source>
        <dbReference type="EMBL" id="WOO32731.1"/>
    </source>
</evidence>
<dbReference type="RefSeq" id="WP_317702151.1">
    <property type="nucleotide sequence ID" value="NZ_CP136921.1"/>
</dbReference>
<keyword evidence="2" id="KW-1185">Reference proteome</keyword>
<reference evidence="1 2" key="1">
    <citation type="submission" date="2023-03" db="EMBL/GenBank/DDBJ databases">
        <title>Diaphorobacter basophil sp. nov., isolated from a sewage-treatment plant.</title>
        <authorList>
            <person name="Yang K."/>
        </authorList>
    </citation>
    <scope>NUCLEOTIDE SEQUENCE [LARGE SCALE GENOMIC DNA]</scope>
    <source>
        <strain evidence="1 2">Y-1</strain>
    </source>
</reference>
<sequence>MHINLPPRPNPSGRSRSRAQLERHIPAYREYPTEHGNAAGYLRNCEAAVAHLSMWMKDIDKRLANVDEGLVTEFVEHRRFFAVQAKNYKTPSSLGVVVSSARPGEYYPRPDVETIDLVDYFIYCINPSKCCT</sequence>
<dbReference type="EMBL" id="CP136921">
    <property type="protein sequence ID" value="WOO32731.1"/>
    <property type="molecule type" value="Genomic_DNA"/>
</dbReference>
<dbReference type="Proteomes" id="UP001303211">
    <property type="component" value="Chromosome"/>
</dbReference>
<protein>
    <submittedName>
        <fullName evidence="1">Uncharacterized protein</fullName>
    </submittedName>
</protein>
<proteinExistence type="predicted"/>
<name>A0ABZ0J3H4_9BURK</name>
<accession>A0ABZ0J3H4</accession>
<evidence type="ECO:0000313" key="2">
    <source>
        <dbReference type="Proteomes" id="UP001303211"/>
    </source>
</evidence>
<organism evidence="1 2">
    <name type="scientific">Diaphorobacter limosus</name>
    <dbReference type="NCBI Taxonomy" id="3036128"/>
    <lineage>
        <taxon>Bacteria</taxon>
        <taxon>Pseudomonadati</taxon>
        <taxon>Pseudomonadota</taxon>
        <taxon>Betaproteobacteria</taxon>
        <taxon>Burkholderiales</taxon>
        <taxon>Comamonadaceae</taxon>
        <taxon>Diaphorobacter</taxon>
    </lineage>
</organism>